<feature type="region of interest" description="Disordered" evidence="2">
    <location>
        <begin position="36"/>
        <end position="71"/>
    </location>
</feature>
<accession>A0A8J4XZU8</accession>
<dbReference type="EMBL" id="JACEEZ010020813">
    <property type="protein sequence ID" value="KAG0714101.1"/>
    <property type="molecule type" value="Genomic_DNA"/>
</dbReference>
<keyword evidence="4" id="KW-1185">Reference proteome</keyword>
<dbReference type="OrthoDB" id="6377788at2759"/>
<proteinExistence type="predicted"/>
<dbReference type="Proteomes" id="UP000770661">
    <property type="component" value="Unassembled WGS sequence"/>
</dbReference>
<feature type="compositionally biased region" description="Low complexity" evidence="2">
    <location>
        <begin position="195"/>
        <end position="216"/>
    </location>
</feature>
<reference evidence="3" key="1">
    <citation type="submission" date="2020-07" db="EMBL/GenBank/DDBJ databases">
        <title>The High-quality genome of the commercially important snow crab, Chionoecetes opilio.</title>
        <authorList>
            <person name="Jeong J.-H."/>
            <person name="Ryu S."/>
        </authorList>
    </citation>
    <scope>NUCLEOTIDE SEQUENCE</scope>
    <source>
        <strain evidence="3">MADBK_172401_WGS</strain>
        <tissue evidence="3">Digestive gland</tissue>
    </source>
</reference>
<gene>
    <name evidence="3" type="ORF">GWK47_014835</name>
</gene>
<feature type="compositionally biased region" description="Basic and acidic residues" evidence="2">
    <location>
        <begin position="237"/>
        <end position="248"/>
    </location>
</feature>
<sequence length="280" mass="31066">MYRDGLRSAALQFQMAEQSSHINKLMEENRRYIRENGKLKKKSVSRSGATRLSPSNFDHFSSGVSDGGLRSVDGDYGQTDEMLTELQDSIMALQIHNDELNVCLEQEKRRRREAEARVERDEGYIKRLEDNVQTLRGTRVVMDSGAYRQLAEAYIASHRPPARRPQSHTHPGSDLVCDSSSNTGLGLPSLPFQTSSCPSSPKSDSSIPSSTSSSHSVYPEDSQLFPITPRRSGSVRSSKERSTAERGSRPLGGATMSPWDYQQLLENLEDLDGANRGALS</sequence>
<evidence type="ECO:0000313" key="4">
    <source>
        <dbReference type="Proteomes" id="UP000770661"/>
    </source>
</evidence>
<feature type="region of interest" description="Disordered" evidence="2">
    <location>
        <begin position="158"/>
        <end position="258"/>
    </location>
</feature>
<evidence type="ECO:0000313" key="3">
    <source>
        <dbReference type="EMBL" id="KAG0714101.1"/>
    </source>
</evidence>
<feature type="coiled-coil region" evidence="1">
    <location>
        <begin position="97"/>
        <end position="131"/>
    </location>
</feature>
<comment type="caution">
    <text evidence="3">The sequence shown here is derived from an EMBL/GenBank/DDBJ whole genome shotgun (WGS) entry which is preliminary data.</text>
</comment>
<name>A0A8J4XZU8_CHIOP</name>
<dbReference type="AlphaFoldDB" id="A0A8J4XZU8"/>
<organism evidence="3 4">
    <name type="scientific">Chionoecetes opilio</name>
    <name type="common">Atlantic snow crab</name>
    <name type="synonym">Cancer opilio</name>
    <dbReference type="NCBI Taxonomy" id="41210"/>
    <lineage>
        <taxon>Eukaryota</taxon>
        <taxon>Metazoa</taxon>
        <taxon>Ecdysozoa</taxon>
        <taxon>Arthropoda</taxon>
        <taxon>Crustacea</taxon>
        <taxon>Multicrustacea</taxon>
        <taxon>Malacostraca</taxon>
        <taxon>Eumalacostraca</taxon>
        <taxon>Eucarida</taxon>
        <taxon>Decapoda</taxon>
        <taxon>Pleocyemata</taxon>
        <taxon>Brachyura</taxon>
        <taxon>Eubrachyura</taxon>
        <taxon>Majoidea</taxon>
        <taxon>Majidae</taxon>
        <taxon>Chionoecetes</taxon>
    </lineage>
</organism>
<evidence type="ECO:0000256" key="1">
    <source>
        <dbReference type="SAM" id="Coils"/>
    </source>
</evidence>
<evidence type="ECO:0000256" key="2">
    <source>
        <dbReference type="SAM" id="MobiDB-lite"/>
    </source>
</evidence>
<feature type="compositionally biased region" description="Polar residues" evidence="2">
    <location>
        <begin position="45"/>
        <end position="64"/>
    </location>
</feature>
<protein>
    <submittedName>
        <fullName evidence="3">Uncharacterized protein</fullName>
    </submittedName>
</protein>
<keyword evidence="1" id="KW-0175">Coiled coil</keyword>